<evidence type="ECO:0000259" key="1">
    <source>
        <dbReference type="PROSITE" id="PS51034"/>
    </source>
</evidence>
<reference evidence="2" key="1">
    <citation type="submission" date="2017-02" db="UniProtKB">
        <authorList>
            <consortium name="WormBaseParasite"/>
        </authorList>
    </citation>
    <scope>IDENTIFICATION</scope>
</reference>
<proteinExistence type="predicted"/>
<dbReference type="WBParaSite" id="TCLT_0000234201-mRNA-1">
    <property type="protein sequence ID" value="TCLT_0000234201-mRNA-1"/>
    <property type="gene ID" value="TCLT_0000234201"/>
</dbReference>
<evidence type="ECO:0000313" key="2">
    <source>
        <dbReference type="WBParaSite" id="TCLT_0000234201-mRNA-1"/>
    </source>
</evidence>
<feature type="domain" description="ZP" evidence="1">
    <location>
        <begin position="1"/>
        <end position="45"/>
    </location>
</feature>
<dbReference type="PROSITE" id="PS51034">
    <property type="entry name" value="ZP_2"/>
    <property type="match status" value="1"/>
</dbReference>
<sequence length="184" mass="20140">LSCLCHFFQGASVVNLPDRESVYFSCQVKLCFKKGDYCSDLTPPRCNIEPVGITTKSEVELKTIEEDLQNDQLLYTTTGPLATSKTVRIQSTGSPNTVPLSSSRSSPQSSLSSFVAAFPTVSNVSISSAHQASKVKVPANSEFRNDSADSENLDKSNSHAMHNIQAVEATDHLLWSAIDFFPYW</sequence>
<accession>A0A0N5CQ42</accession>
<protein>
    <submittedName>
        <fullName evidence="2">ZP domain-containing protein</fullName>
    </submittedName>
</protein>
<dbReference type="InterPro" id="IPR001507">
    <property type="entry name" value="ZP_dom"/>
</dbReference>
<organism evidence="2">
    <name type="scientific">Thelazia callipaeda</name>
    <name type="common">Oriental eyeworm</name>
    <name type="synonym">Parasitic nematode</name>
    <dbReference type="NCBI Taxonomy" id="103827"/>
    <lineage>
        <taxon>Eukaryota</taxon>
        <taxon>Metazoa</taxon>
        <taxon>Ecdysozoa</taxon>
        <taxon>Nematoda</taxon>
        <taxon>Chromadorea</taxon>
        <taxon>Rhabditida</taxon>
        <taxon>Spirurina</taxon>
        <taxon>Spiruromorpha</taxon>
        <taxon>Thelazioidea</taxon>
        <taxon>Thelaziidae</taxon>
        <taxon>Thelazia</taxon>
    </lineage>
</organism>
<dbReference type="AlphaFoldDB" id="A0A0N5CQ42"/>
<name>A0A0N5CQ42_THECL</name>